<accession>A0ABZ2J507</accession>
<evidence type="ECO:0000313" key="1">
    <source>
        <dbReference type="EMBL" id="WWX24739.1"/>
    </source>
</evidence>
<dbReference type="RefSeq" id="WP_338736856.1">
    <property type="nucleotide sequence ID" value="NZ_CP146612.1"/>
</dbReference>
<name>A0ABZ2J507_9CHLR</name>
<dbReference type="Proteomes" id="UP001375370">
    <property type="component" value="Chromosome"/>
</dbReference>
<keyword evidence="2" id="KW-1185">Reference proteome</keyword>
<organism evidence="1 2">
    <name type="scientific">Candidatus Dehalogenimonas loeffleri</name>
    <dbReference type="NCBI Taxonomy" id="3127115"/>
    <lineage>
        <taxon>Bacteria</taxon>
        <taxon>Bacillati</taxon>
        <taxon>Chloroflexota</taxon>
        <taxon>Dehalococcoidia</taxon>
        <taxon>Dehalococcoidales</taxon>
        <taxon>Dehalococcoidaceae</taxon>
        <taxon>Dehalogenimonas</taxon>
    </lineage>
</organism>
<gene>
    <name evidence="1" type="ORF">V8247_05585</name>
</gene>
<reference evidence="1 2" key="1">
    <citation type="submission" date="2024-03" db="EMBL/GenBank/DDBJ databases">
        <title>A Dehalogenimonas Isolated from Estuarine Sediments Dihaloeliminates Chlorinated Alkanes.</title>
        <authorList>
            <person name="Yang Y."/>
            <person name="Wang H."/>
        </authorList>
    </citation>
    <scope>NUCLEOTIDE SEQUENCE [LARGE SCALE GENOMIC DNA]</scope>
    <source>
        <strain evidence="1 2">W</strain>
    </source>
</reference>
<evidence type="ECO:0000313" key="2">
    <source>
        <dbReference type="Proteomes" id="UP001375370"/>
    </source>
</evidence>
<dbReference type="EMBL" id="CP146612">
    <property type="protein sequence ID" value="WWX24739.1"/>
    <property type="molecule type" value="Genomic_DNA"/>
</dbReference>
<protein>
    <recommendedName>
        <fullName evidence="3">HNH endonuclease</fullName>
    </recommendedName>
</protein>
<sequence>MADYEFSDAVKLHAYQNAGAHCECTADCKEHPNDRCKVYFWRYTEAHYYPINPDAPLDMHNCRMLCLRCRRNLEATAPPVS</sequence>
<proteinExistence type="predicted"/>
<evidence type="ECO:0008006" key="3">
    <source>
        <dbReference type="Google" id="ProtNLM"/>
    </source>
</evidence>